<dbReference type="SUPFAM" id="SSF48452">
    <property type="entry name" value="TPR-like"/>
    <property type="match status" value="1"/>
</dbReference>
<keyword evidence="1" id="KW-0677">Repeat</keyword>
<dbReference type="RefSeq" id="WP_313978333.1">
    <property type="nucleotide sequence ID" value="NZ_JASJOS010000004.1"/>
</dbReference>
<dbReference type="Pfam" id="PF07719">
    <property type="entry name" value="TPR_2"/>
    <property type="match status" value="1"/>
</dbReference>
<feature type="coiled-coil region" evidence="4">
    <location>
        <begin position="400"/>
        <end position="427"/>
    </location>
</feature>
<keyword evidence="4" id="KW-0175">Coiled coil</keyword>
<dbReference type="PANTHER" id="PTHR45588:SF1">
    <property type="entry name" value="WW DOMAIN-CONTAINING PROTEIN"/>
    <property type="match status" value="1"/>
</dbReference>
<accession>A0AAE3QKH9</accession>
<feature type="repeat" description="TPR" evidence="3">
    <location>
        <begin position="475"/>
        <end position="508"/>
    </location>
</feature>
<evidence type="ECO:0000313" key="5">
    <source>
        <dbReference type="EMBL" id="MDJ1481047.1"/>
    </source>
</evidence>
<evidence type="ECO:0000256" key="1">
    <source>
        <dbReference type="ARBA" id="ARBA00022737"/>
    </source>
</evidence>
<protein>
    <submittedName>
        <fullName evidence="5">Tetratricopeptide repeat protein</fullName>
    </submittedName>
</protein>
<dbReference type="Proteomes" id="UP001241110">
    <property type="component" value="Unassembled WGS sequence"/>
</dbReference>
<organism evidence="5 6">
    <name type="scientific">Xanthocytophaga flava</name>
    <dbReference type="NCBI Taxonomy" id="3048013"/>
    <lineage>
        <taxon>Bacteria</taxon>
        <taxon>Pseudomonadati</taxon>
        <taxon>Bacteroidota</taxon>
        <taxon>Cytophagia</taxon>
        <taxon>Cytophagales</taxon>
        <taxon>Rhodocytophagaceae</taxon>
        <taxon>Xanthocytophaga</taxon>
    </lineage>
</organism>
<dbReference type="PANTHER" id="PTHR45588">
    <property type="entry name" value="TPR DOMAIN-CONTAINING PROTEIN"/>
    <property type="match status" value="1"/>
</dbReference>
<dbReference type="AlphaFoldDB" id="A0AAE3QKH9"/>
<dbReference type="SMART" id="SM00028">
    <property type="entry name" value="TPR"/>
    <property type="match status" value="3"/>
</dbReference>
<dbReference type="PROSITE" id="PS51257">
    <property type="entry name" value="PROKAR_LIPOPROTEIN"/>
    <property type="match status" value="1"/>
</dbReference>
<dbReference type="PROSITE" id="PS50005">
    <property type="entry name" value="TPR"/>
    <property type="match status" value="1"/>
</dbReference>
<keyword evidence="2 3" id="KW-0802">TPR repeat</keyword>
<comment type="caution">
    <text evidence="5">The sequence shown here is derived from an EMBL/GenBank/DDBJ whole genome shotgun (WGS) entry which is preliminary data.</text>
</comment>
<dbReference type="EMBL" id="JASJOS010000004">
    <property type="protein sequence ID" value="MDJ1481047.1"/>
    <property type="molecule type" value="Genomic_DNA"/>
</dbReference>
<evidence type="ECO:0000256" key="3">
    <source>
        <dbReference type="PROSITE-ProRule" id="PRU00339"/>
    </source>
</evidence>
<sequence length="557" mass="62241">MKIIYSAIVIALLSACSQKQTNDKIKNELEALDLKRGDIALWFSGKNEFGKVRFATGCSPETAEDFNMATALLHSFEYTESEKVYARIIEKDPHCIMAYWGAAMCSFHPLWEPPTEADLQKGADVIKLARTLVTDATSREAKYLETIATIYDGWKETDYKTRVAKFEVASGKLAADFPDDTEAAIFHALAIRAAADPKDKTFVKQKQAGDILNAVLTKDPMHPGVAHYIIHVYDYPQLAEQALTSAREYASLAPASAHAQHMPSHIFTRLGLWDESIESNSKSVDAAKCYAGNVGMKGHWDEELHGLDYLMYAYLQKGDEVNARKEFEYFKTIQEVFPMSSKDAFSFGAVPARYVVERRDWKAAAALVLTPSTFSWDTYYWERSNTDFARLLGAVHEKDLVNARQSLQQLKQSYEKLVEAKEVYKSNLVQIQVKAGEGWVKLAEGQKKEALALMTTAAEMEDATEKHPVSPGPIIPARELLGDMYMQLGDVAHALEAYEAALQRQPNRFNGLYSAAEAAAKNGNAIKAKQYYQKMLAIAQSSSRTEMKVATAYVSRH</sequence>
<dbReference type="Gene3D" id="1.25.40.10">
    <property type="entry name" value="Tetratricopeptide repeat domain"/>
    <property type="match status" value="2"/>
</dbReference>
<gene>
    <name evidence="5" type="ORF">QNI16_11180</name>
</gene>
<evidence type="ECO:0000256" key="4">
    <source>
        <dbReference type="SAM" id="Coils"/>
    </source>
</evidence>
<name>A0AAE3QKH9_9BACT</name>
<proteinExistence type="predicted"/>
<dbReference type="InterPro" id="IPR019734">
    <property type="entry name" value="TPR_rpt"/>
</dbReference>
<reference evidence="5" key="1">
    <citation type="submission" date="2023-05" db="EMBL/GenBank/DDBJ databases">
        <authorList>
            <person name="Zhang X."/>
        </authorList>
    </citation>
    <scope>NUCLEOTIDE SEQUENCE</scope>
    <source>
        <strain evidence="5">YF14B1</strain>
    </source>
</reference>
<dbReference type="InterPro" id="IPR013105">
    <property type="entry name" value="TPR_2"/>
</dbReference>
<dbReference type="InterPro" id="IPR011990">
    <property type="entry name" value="TPR-like_helical_dom_sf"/>
</dbReference>
<evidence type="ECO:0000313" key="6">
    <source>
        <dbReference type="Proteomes" id="UP001241110"/>
    </source>
</evidence>
<evidence type="ECO:0000256" key="2">
    <source>
        <dbReference type="ARBA" id="ARBA00022803"/>
    </source>
</evidence>